<name>A0A1H4WXL6_STRMJ</name>
<proteinExistence type="predicted"/>
<organism evidence="2 3">
    <name type="scientific">Streptomyces melanosporofaciens</name>
    <dbReference type="NCBI Taxonomy" id="67327"/>
    <lineage>
        <taxon>Bacteria</taxon>
        <taxon>Bacillati</taxon>
        <taxon>Actinomycetota</taxon>
        <taxon>Actinomycetes</taxon>
        <taxon>Kitasatosporales</taxon>
        <taxon>Streptomycetaceae</taxon>
        <taxon>Streptomyces</taxon>
        <taxon>Streptomyces violaceusniger group</taxon>
    </lineage>
</organism>
<evidence type="ECO:0000313" key="3">
    <source>
        <dbReference type="Proteomes" id="UP000198609"/>
    </source>
</evidence>
<keyword evidence="1" id="KW-1133">Transmembrane helix</keyword>
<feature type="transmembrane region" description="Helical" evidence="1">
    <location>
        <begin position="29"/>
        <end position="54"/>
    </location>
</feature>
<accession>A0A1H4WXL6</accession>
<keyword evidence="3" id="KW-1185">Reference proteome</keyword>
<evidence type="ECO:0000256" key="1">
    <source>
        <dbReference type="SAM" id="Phobius"/>
    </source>
</evidence>
<dbReference type="EMBL" id="FNST01000002">
    <property type="protein sequence ID" value="SEC98096.1"/>
    <property type="molecule type" value="Genomic_DNA"/>
</dbReference>
<evidence type="ECO:0008006" key="4">
    <source>
        <dbReference type="Google" id="ProtNLM"/>
    </source>
</evidence>
<reference evidence="3" key="1">
    <citation type="submission" date="2016-10" db="EMBL/GenBank/DDBJ databases">
        <authorList>
            <person name="Varghese N."/>
            <person name="Submissions S."/>
        </authorList>
    </citation>
    <scope>NUCLEOTIDE SEQUENCE [LARGE SCALE GENOMIC DNA]</scope>
    <source>
        <strain evidence="3">DSM 40318</strain>
    </source>
</reference>
<protein>
    <recommendedName>
        <fullName evidence="4">Extracellular solute-binding protein</fullName>
    </recommendedName>
</protein>
<evidence type="ECO:0000313" key="2">
    <source>
        <dbReference type="EMBL" id="SEC98096.1"/>
    </source>
</evidence>
<dbReference type="Proteomes" id="UP000198609">
    <property type="component" value="Unassembled WGS sequence"/>
</dbReference>
<gene>
    <name evidence="2" type="ORF">SAMN04490356_6346</name>
</gene>
<keyword evidence="1" id="KW-0472">Membrane</keyword>
<dbReference type="AlphaFoldDB" id="A0A1H4WXL6"/>
<keyword evidence="1" id="KW-0812">Transmembrane</keyword>
<sequence length="415" mass="45601">MTAERPHAEEPRLAIRGPSRRLPLRGRTLRSLVTALVFPVAGLLALTAGGHLLLPFDGVTTLEGKIASKSEFFEDEKVQRLLMKHGIRVHITRMGSRDIATTGFDGYDFAFPSGRPAADLIKNDRKRKNAYAKGHSAFVSPIVLATYREYAETLRDNGLATPRQGVGADGSSTLYYTLNMKRFIELSAGGKKWSDIGINKYRTENGNRILAQTSNVCEANHAGTYLGLVAFVENGNTVPTDNAAADRVARKIKPTLVSQGLPSEQMFQTYEVPEGKGLAPIVVVYEHQYFAYQIRQRQQTGKPDSQRVLLYPSTQFLTEPEYIALTPKGDRLGELIENDDQLQRRAMELGFRVLDSSGKATSTELYRFLEDQGIPAPASAANDTKATLPSLPLLERMITTVGECPPPTSTPGTTS</sequence>